<reference evidence="3" key="1">
    <citation type="journal article" date="2019" name="Int. J. Syst. Evol. Microbiol.">
        <title>The Global Catalogue of Microorganisms (GCM) 10K type strain sequencing project: providing services to taxonomists for standard genome sequencing and annotation.</title>
        <authorList>
            <consortium name="The Broad Institute Genomics Platform"/>
            <consortium name="The Broad Institute Genome Sequencing Center for Infectious Disease"/>
            <person name="Wu L."/>
            <person name="Ma J."/>
        </authorList>
    </citation>
    <scope>NUCLEOTIDE SEQUENCE [LARGE SCALE GENOMIC DNA]</scope>
    <source>
        <strain evidence="3">CGMCC 4.7304</strain>
    </source>
</reference>
<evidence type="ECO:0000259" key="1">
    <source>
        <dbReference type="PROSITE" id="PS50943"/>
    </source>
</evidence>
<dbReference type="Proteomes" id="UP001595858">
    <property type="component" value="Unassembled WGS sequence"/>
</dbReference>
<sequence length="301" mass="33404">MDQHDGSRADIRDFLISRRAKITPELAGLPGGSRRRVPGLRREEVAVLAGVSTEWYTRLEKGHIGGVSEDVLAAVAQALQLDEDERTHLFDLARAARAPRRRPQRRKDVPVPPRVQWLLDSATLSAGFIRNGRLDVIAHNALARSVHAPLFDSNSTDRHGRPNFARFHFLDPAAADFFVDWEAGARITVALLRAETGRHPDDPSLRQLVGELSTLSGEFRTMWATHDVRIRHDGAKRLNHPEVGTLKLVYQSMELPLPGPAAHELTFYTAEPGTTSEDRLKLLASWTATRPTTAAPADPAR</sequence>
<evidence type="ECO:0000313" key="2">
    <source>
        <dbReference type="EMBL" id="MFC4867818.1"/>
    </source>
</evidence>
<dbReference type="SMART" id="SM00530">
    <property type="entry name" value="HTH_XRE"/>
    <property type="match status" value="1"/>
</dbReference>
<organism evidence="2 3">
    <name type="scientific">Streptomonospora arabica</name>
    <dbReference type="NCBI Taxonomy" id="412417"/>
    <lineage>
        <taxon>Bacteria</taxon>
        <taxon>Bacillati</taxon>
        <taxon>Actinomycetota</taxon>
        <taxon>Actinomycetes</taxon>
        <taxon>Streptosporangiales</taxon>
        <taxon>Nocardiopsidaceae</taxon>
        <taxon>Streptomonospora</taxon>
    </lineage>
</organism>
<name>A0ABV9SP15_9ACTN</name>
<dbReference type="InterPro" id="IPR041413">
    <property type="entry name" value="MLTR_LBD"/>
</dbReference>
<dbReference type="Pfam" id="PF17765">
    <property type="entry name" value="MLTR_LBD"/>
    <property type="match status" value="1"/>
</dbReference>
<dbReference type="PANTHER" id="PTHR35010">
    <property type="entry name" value="BLL4672 PROTEIN-RELATED"/>
    <property type="match status" value="1"/>
</dbReference>
<dbReference type="Gene3D" id="3.30.450.180">
    <property type="match status" value="1"/>
</dbReference>
<dbReference type="PANTHER" id="PTHR35010:SF2">
    <property type="entry name" value="BLL4672 PROTEIN"/>
    <property type="match status" value="1"/>
</dbReference>
<dbReference type="InterPro" id="IPR001387">
    <property type="entry name" value="Cro/C1-type_HTH"/>
</dbReference>
<dbReference type="RefSeq" id="WP_344145463.1">
    <property type="nucleotide sequence ID" value="NZ_BAAAQI010000014.1"/>
</dbReference>
<dbReference type="SUPFAM" id="SSF47413">
    <property type="entry name" value="lambda repressor-like DNA-binding domains"/>
    <property type="match status" value="1"/>
</dbReference>
<keyword evidence="3" id="KW-1185">Reference proteome</keyword>
<dbReference type="EMBL" id="JBHSIY010000010">
    <property type="protein sequence ID" value="MFC4867818.1"/>
    <property type="molecule type" value="Genomic_DNA"/>
</dbReference>
<feature type="domain" description="HTH cro/C1-type" evidence="1">
    <location>
        <begin position="39"/>
        <end position="86"/>
    </location>
</feature>
<dbReference type="Gene3D" id="1.10.260.40">
    <property type="entry name" value="lambda repressor-like DNA-binding domains"/>
    <property type="match status" value="1"/>
</dbReference>
<dbReference type="Pfam" id="PF13560">
    <property type="entry name" value="HTH_31"/>
    <property type="match status" value="1"/>
</dbReference>
<protein>
    <submittedName>
        <fullName evidence="2">Helix-turn-helix transcriptional regulator</fullName>
    </submittedName>
</protein>
<proteinExistence type="predicted"/>
<dbReference type="CDD" id="cd00093">
    <property type="entry name" value="HTH_XRE"/>
    <property type="match status" value="1"/>
</dbReference>
<dbReference type="InterPro" id="IPR010982">
    <property type="entry name" value="Lambda_DNA-bd_dom_sf"/>
</dbReference>
<evidence type="ECO:0000313" key="3">
    <source>
        <dbReference type="Proteomes" id="UP001595858"/>
    </source>
</evidence>
<dbReference type="PROSITE" id="PS50943">
    <property type="entry name" value="HTH_CROC1"/>
    <property type="match status" value="1"/>
</dbReference>
<accession>A0ABV9SP15</accession>
<comment type="caution">
    <text evidence="2">The sequence shown here is derived from an EMBL/GenBank/DDBJ whole genome shotgun (WGS) entry which is preliminary data.</text>
</comment>
<gene>
    <name evidence="2" type="ORF">ACFPCZ_14355</name>
</gene>